<dbReference type="SUPFAM" id="SSF53649">
    <property type="entry name" value="Alkaline phosphatase-like"/>
    <property type="match status" value="1"/>
</dbReference>
<dbReference type="InterPro" id="IPR002591">
    <property type="entry name" value="Phosphodiest/P_Trfase"/>
</dbReference>
<dbReference type="Gene3D" id="3.40.720.10">
    <property type="entry name" value="Alkaline Phosphatase, subunit A"/>
    <property type="match status" value="1"/>
</dbReference>
<accession>A0ABY5Y4L8</accession>
<dbReference type="Pfam" id="PF01663">
    <property type="entry name" value="Phosphodiest"/>
    <property type="match status" value="1"/>
</dbReference>
<gene>
    <name evidence="1" type="ORF">NYZ99_12740</name>
</gene>
<dbReference type="InterPro" id="IPR023116">
    <property type="entry name" value="Phosphonoacetate_hydro_insert"/>
</dbReference>
<reference evidence="1" key="1">
    <citation type="submission" date="2022-09" db="EMBL/GenBank/DDBJ databases">
        <title>Maribacter litopenaei sp. nov., isolated from the intestinal tract of the Pacific White Shrimp, Litopenaeus vannamei.</title>
        <authorList>
            <person name="Kim S.Y."/>
            <person name="Hwang C.Y."/>
        </authorList>
    </citation>
    <scope>NUCLEOTIDE SEQUENCE</scope>
    <source>
        <strain evidence="1">HL-LV01</strain>
    </source>
</reference>
<evidence type="ECO:0000313" key="2">
    <source>
        <dbReference type="Proteomes" id="UP001059209"/>
    </source>
</evidence>
<dbReference type="Gene3D" id="3.30.1360.110">
    <property type="entry name" value="Domain 2, Phosphonoacetate Hydrolase"/>
    <property type="match status" value="1"/>
</dbReference>
<dbReference type="Proteomes" id="UP001059209">
    <property type="component" value="Chromosome"/>
</dbReference>
<organism evidence="1 2">
    <name type="scientific">Maribacter litopenaei</name>
    <dbReference type="NCBI Taxonomy" id="2976127"/>
    <lineage>
        <taxon>Bacteria</taxon>
        <taxon>Pseudomonadati</taxon>
        <taxon>Bacteroidota</taxon>
        <taxon>Flavobacteriia</taxon>
        <taxon>Flavobacteriales</taxon>
        <taxon>Flavobacteriaceae</taxon>
        <taxon>Maribacter</taxon>
    </lineage>
</organism>
<evidence type="ECO:0000313" key="1">
    <source>
        <dbReference type="EMBL" id="UWX53953.1"/>
    </source>
</evidence>
<sequence length="205" mass="23428">MGSRTTINSSKWIANGAIKTDEKYNPILTLIYLPHLDYNLQRYGLDFSKIFKDLREIDEVVEQLVSHYEQKGAKIILLSEYGITNVKNPIHLNRILRKEGFVKVRIERGLELLDAGASEAFAVADHQVAHIYVKDSVNLDKVKAILTKVPGVERVLDKNEIEKENLNHERCGDLVVVANSDSWFTYYFWLDDAVAPDYAVNGRYS</sequence>
<name>A0ABY5Y4L8_9FLAO</name>
<protein>
    <submittedName>
        <fullName evidence="1">Alkaline phosphatase family protein</fullName>
    </submittedName>
</protein>
<keyword evidence="2" id="KW-1185">Reference proteome</keyword>
<dbReference type="RefSeq" id="WP_260571517.1">
    <property type="nucleotide sequence ID" value="NZ_CP104205.1"/>
</dbReference>
<dbReference type="InterPro" id="IPR017850">
    <property type="entry name" value="Alkaline_phosphatase_core_sf"/>
</dbReference>
<dbReference type="EMBL" id="CP104205">
    <property type="protein sequence ID" value="UWX53953.1"/>
    <property type="molecule type" value="Genomic_DNA"/>
</dbReference>
<proteinExistence type="predicted"/>